<feature type="chain" id="PRO_5029001073" evidence="5">
    <location>
        <begin position="23"/>
        <end position="183"/>
    </location>
</feature>
<dbReference type="PANTHER" id="PTHR24171">
    <property type="entry name" value="ANKYRIN REPEAT DOMAIN-CONTAINING PROTEIN 39-RELATED"/>
    <property type="match status" value="1"/>
</dbReference>
<feature type="signal peptide" evidence="5">
    <location>
        <begin position="1"/>
        <end position="22"/>
    </location>
</feature>
<gene>
    <name evidence="7" type="primary">LOC115944063</name>
</gene>
<evidence type="ECO:0000313" key="6">
    <source>
        <dbReference type="Proteomes" id="UP000245341"/>
    </source>
</evidence>
<dbReference type="GeneID" id="115944063"/>
<evidence type="ECO:0000256" key="4">
    <source>
        <dbReference type="SAM" id="MobiDB-lite"/>
    </source>
</evidence>
<dbReference type="Pfam" id="PF12796">
    <property type="entry name" value="Ank_2"/>
    <property type="match status" value="1"/>
</dbReference>
<dbReference type="OrthoDB" id="5958958at2759"/>
<dbReference type="InterPro" id="IPR002110">
    <property type="entry name" value="Ankyrin_rpt"/>
</dbReference>
<sequence>MKPMMGFTLKLMACLMPRVALFKSGIKGFIEFSFPPLVQAIFSGDPEEIRMLIHKTEDVNALDSEKRTPLHVAAFLGDAEIIELLILSGARVNAKDNMWLTPLHRAVASRSEKELWASPWSLKAPGPRRGETEADTASSEDAPAMPCANMWLPLVGDDVRKLQQGLAPSTQSACAFICAFQNA</sequence>
<proteinExistence type="predicted"/>
<evidence type="ECO:0000256" key="1">
    <source>
        <dbReference type="ARBA" id="ARBA00022737"/>
    </source>
</evidence>
<evidence type="ECO:0000256" key="2">
    <source>
        <dbReference type="ARBA" id="ARBA00023043"/>
    </source>
</evidence>
<keyword evidence="5" id="KW-0732">Signal</keyword>
<evidence type="ECO:0000256" key="3">
    <source>
        <dbReference type="PROSITE-ProRule" id="PRU00023"/>
    </source>
</evidence>
<feature type="region of interest" description="Disordered" evidence="4">
    <location>
        <begin position="120"/>
        <end position="142"/>
    </location>
</feature>
<dbReference type="PROSITE" id="PS50297">
    <property type="entry name" value="ANK_REP_REGION"/>
    <property type="match status" value="1"/>
</dbReference>
<dbReference type="SMART" id="SM00248">
    <property type="entry name" value="ANK"/>
    <property type="match status" value="2"/>
</dbReference>
<reference evidence="7" key="1">
    <citation type="submission" date="2025-08" db="UniProtKB">
        <authorList>
            <consortium name="RefSeq"/>
        </authorList>
    </citation>
    <scope>IDENTIFICATION</scope>
    <source>
        <tissue evidence="7">Liver</tissue>
    </source>
</reference>
<dbReference type="RefSeq" id="XP_030894181.1">
    <property type="nucleotide sequence ID" value="XM_031038321.1"/>
</dbReference>
<evidence type="ECO:0000313" key="7">
    <source>
        <dbReference type="RefSeq" id="XP_030894181.1"/>
    </source>
</evidence>
<dbReference type="Gene3D" id="1.25.40.20">
    <property type="entry name" value="Ankyrin repeat-containing domain"/>
    <property type="match status" value="1"/>
</dbReference>
<dbReference type="Proteomes" id="UP000245341">
    <property type="component" value="Unplaced"/>
</dbReference>
<keyword evidence="1" id="KW-0677">Repeat</keyword>
<protein>
    <submittedName>
        <fullName evidence="7">Ankyrin repeat domain-containing protein 65-like</fullName>
    </submittedName>
</protein>
<evidence type="ECO:0000256" key="5">
    <source>
        <dbReference type="SAM" id="SignalP"/>
    </source>
</evidence>
<name>A0A7F8RLT6_LEPWE</name>
<organism evidence="6 7">
    <name type="scientific">Leptonychotes weddellii</name>
    <name type="common">Weddell seal</name>
    <name type="synonym">Otaria weddellii</name>
    <dbReference type="NCBI Taxonomy" id="9713"/>
    <lineage>
        <taxon>Eukaryota</taxon>
        <taxon>Metazoa</taxon>
        <taxon>Chordata</taxon>
        <taxon>Craniata</taxon>
        <taxon>Vertebrata</taxon>
        <taxon>Euteleostomi</taxon>
        <taxon>Mammalia</taxon>
        <taxon>Eutheria</taxon>
        <taxon>Laurasiatheria</taxon>
        <taxon>Carnivora</taxon>
        <taxon>Caniformia</taxon>
        <taxon>Pinnipedia</taxon>
        <taxon>Phocidae</taxon>
        <taxon>Monachinae</taxon>
        <taxon>Lobodontini</taxon>
        <taxon>Leptonychotes</taxon>
    </lineage>
</organism>
<feature type="repeat" description="ANK" evidence="3">
    <location>
        <begin position="65"/>
        <end position="97"/>
    </location>
</feature>
<dbReference type="PROSITE" id="PS50088">
    <property type="entry name" value="ANK_REPEAT"/>
    <property type="match status" value="1"/>
</dbReference>
<dbReference type="InterPro" id="IPR036770">
    <property type="entry name" value="Ankyrin_rpt-contain_sf"/>
</dbReference>
<accession>A0A7F8RLT6</accession>
<dbReference type="SUPFAM" id="SSF48403">
    <property type="entry name" value="Ankyrin repeat"/>
    <property type="match status" value="1"/>
</dbReference>
<keyword evidence="6" id="KW-1185">Reference proteome</keyword>
<keyword evidence="2 3" id="KW-0040">ANK repeat</keyword>
<dbReference type="KEGG" id="lww:115944063"/>
<dbReference type="AlphaFoldDB" id="A0A7F8RLT6"/>